<dbReference type="EMBL" id="KZ679680">
    <property type="protein sequence ID" value="PTB54512.1"/>
    <property type="molecule type" value="Genomic_DNA"/>
</dbReference>
<evidence type="ECO:0000256" key="1">
    <source>
        <dbReference type="ARBA" id="ARBA00022737"/>
    </source>
</evidence>
<sequence>MADPFTIIGVVSSIITFLDVGYKTIRLIRDSGNGTLPEVETFELILKEIQMRCADIKQNGSGATTTSKYEAIIIAEAKKCEQLATKLSKILDTLNKKRNTLLEGGRIAVHYILKKHKIEDLNADLKVIYDRMMKNVGLVLQQDCNSSIMSELKSLKESQNELKISSDNDLDNILTEILGYTVETDAESTEVERNHLRTCLSSLRETANKERQQFKIIKSLYFPEFHRRWGQIRDAERRTNTWLFNESETNFVNWLESGNGIYWIQGMAGSGKSTLMKFAAEHPKTQRALKHWALSAEIYHPRFYFWNQGFEMQKSQNGLLQSILYQILRITPSIATQICPSRLSYEGWQINELKATLKLVLEQKNLRAKFCFFIDGLDEYNGDEEDLVQILEFFVSNPNVKICVSSRPRIVLDESFQQRRHTLIIQNFTAKDMKTYVTQKLEPNAKFKKLQTSSPFACSEIITQIASQAKGVWLWVFLITRDLIIEVNRNEGIPTLQKVLHDFPEDLESYFRRIIEKIRPNHKEEMAQIFLLTIEEVQPLPLFVFSLLDNEKSDMDYAIKAQISPLSLNAVQMVDKDWKARIQNRCGDLVIVGYEDHPVFLSHPVDYLHRTVGDFLRDCYHEELTKLAPDFNPLVSLSKMMLFLLKGLPEIRVQEQESITRMIGIVDELLYYAHESEKRDQQAKSILVDVLDELDRVNCHHVRSISNHWTHIRDSPTSRGFDEYREGGNCNFLALAVQARLVKYVRGKLQDNPKHLNKGGRPLLDYALRPRRVTPLAMPYHSQRDDSIVDQDMVRLLLEHGANPNQRVYLNNGWTVWELFLVSCYETTQRSKPSSSIKDACYRASEILISYGASPTHSFNIGPESLSVPLVLERVFGRTKAVNLQKLPQERRQLSHTKGWLSWIPIIGSFSR</sequence>
<dbReference type="Pfam" id="PF24883">
    <property type="entry name" value="NPHP3_N"/>
    <property type="match status" value="1"/>
</dbReference>
<evidence type="ECO:0000313" key="4">
    <source>
        <dbReference type="EMBL" id="PTB54512.1"/>
    </source>
</evidence>
<dbReference type="InterPro" id="IPR027417">
    <property type="entry name" value="P-loop_NTPase"/>
</dbReference>
<dbReference type="STRING" id="983964.A0A2T4ABT2"/>
<dbReference type="AlphaFoldDB" id="A0A2T4ABT2"/>
<evidence type="ECO:0000313" key="5">
    <source>
        <dbReference type="Proteomes" id="UP000241690"/>
    </source>
</evidence>
<dbReference type="Pfam" id="PF25053">
    <property type="entry name" value="DUF7791"/>
    <property type="match status" value="1"/>
</dbReference>
<evidence type="ECO:0000259" key="2">
    <source>
        <dbReference type="Pfam" id="PF24883"/>
    </source>
</evidence>
<dbReference type="RefSeq" id="XP_024774189.1">
    <property type="nucleotide sequence ID" value="XM_024919042.1"/>
</dbReference>
<reference evidence="4 5" key="1">
    <citation type="submission" date="2016-07" db="EMBL/GenBank/DDBJ databases">
        <title>Multiple horizontal gene transfer events from other fungi enriched the ability of initially mycotrophic Trichoderma (Ascomycota) to feed on dead plant biomass.</title>
        <authorList>
            <consortium name="DOE Joint Genome Institute"/>
            <person name="Aerts A."/>
            <person name="Atanasova L."/>
            <person name="Chenthamara K."/>
            <person name="Zhang J."/>
            <person name="Grujic M."/>
            <person name="Henrissat B."/>
            <person name="Kuo A."/>
            <person name="Salamov A."/>
            <person name="Lipzen A."/>
            <person name="Labutti K."/>
            <person name="Barry K."/>
            <person name="Miao Y."/>
            <person name="Rahimi M.J."/>
            <person name="Shen Q."/>
            <person name="Grigoriev I.V."/>
            <person name="Kubicek C.P."/>
            <person name="Druzhinina I.S."/>
        </authorList>
    </citation>
    <scope>NUCLEOTIDE SEQUENCE [LARGE SCALE GENOMIC DNA]</scope>
    <source>
        <strain evidence="4 5">CBS 226.95</strain>
    </source>
</reference>
<dbReference type="Proteomes" id="UP000241690">
    <property type="component" value="Unassembled WGS sequence"/>
</dbReference>
<feature type="domain" description="DUF7791" evidence="3">
    <location>
        <begin position="518"/>
        <end position="649"/>
    </location>
</feature>
<dbReference type="Gene3D" id="3.40.50.300">
    <property type="entry name" value="P-loop containing nucleotide triphosphate hydrolases"/>
    <property type="match status" value="1"/>
</dbReference>
<organism evidence="4 5">
    <name type="scientific">Trichoderma harzianum CBS 226.95</name>
    <dbReference type="NCBI Taxonomy" id="983964"/>
    <lineage>
        <taxon>Eukaryota</taxon>
        <taxon>Fungi</taxon>
        <taxon>Dikarya</taxon>
        <taxon>Ascomycota</taxon>
        <taxon>Pezizomycotina</taxon>
        <taxon>Sordariomycetes</taxon>
        <taxon>Hypocreomycetidae</taxon>
        <taxon>Hypocreales</taxon>
        <taxon>Hypocreaceae</taxon>
        <taxon>Trichoderma</taxon>
    </lineage>
</organism>
<dbReference type="SUPFAM" id="SSF52540">
    <property type="entry name" value="P-loop containing nucleoside triphosphate hydrolases"/>
    <property type="match status" value="1"/>
</dbReference>
<name>A0A2T4ABT2_TRIHA</name>
<proteinExistence type="predicted"/>
<feature type="domain" description="Nephrocystin 3-like N-terminal" evidence="2">
    <location>
        <begin position="239"/>
        <end position="407"/>
    </location>
</feature>
<evidence type="ECO:0000259" key="3">
    <source>
        <dbReference type="Pfam" id="PF25053"/>
    </source>
</evidence>
<gene>
    <name evidence="4" type="ORF">M431DRAFT_507943</name>
</gene>
<dbReference type="GeneID" id="36627611"/>
<dbReference type="InterPro" id="IPR056884">
    <property type="entry name" value="NPHP3-like_N"/>
</dbReference>
<dbReference type="PANTHER" id="PTHR10039">
    <property type="entry name" value="AMELOGENIN"/>
    <property type="match status" value="1"/>
</dbReference>
<dbReference type="InterPro" id="IPR056693">
    <property type="entry name" value="DUF7791"/>
</dbReference>
<protein>
    <submittedName>
        <fullName evidence="4">Uncharacterized protein</fullName>
    </submittedName>
</protein>
<dbReference type="PANTHER" id="PTHR10039:SF5">
    <property type="entry name" value="NACHT DOMAIN-CONTAINING PROTEIN"/>
    <property type="match status" value="1"/>
</dbReference>
<keyword evidence="5" id="KW-1185">Reference proteome</keyword>
<accession>A0A2T4ABT2</accession>
<keyword evidence="1" id="KW-0677">Repeat</keyword>